<keyword evidence="2" id="KW-1185">Reference proteome</keyword>
<accession>A0A3S3QHV2</accession>
<comment type="caution">
    <text evidence="1">The sequence shown here is derived from an EMBL/GenBank/DDBJ whole genome shotgun (WGS) entry which is preliminary data.</text>
</comment>
<proteinExistence type="predicted"/>
<evidence type="ECO:0000313" key="2">
    <source>
        <dbReference type="Proteomes" id="UP000287853"/>
    </source>
</evidence>
<protein>
    <submittedName>
        <fullName evidence="1">Uncharacterized protein</fullName>
    </submittedName>
</protein>
<dbReference type="EMBL" id="MTKO01000018">
    <property type="protein sequence ID" value="RWX47857.1"/>
    <property type="molecule type" value="Genomic_DNA"/>
</dbReference>
<evidence type="ECO:0000313" key="1">
    <source>
        <dbReference type="EMBL" id="RWX47857.1"/>
    </source>
</evidence>
<organism evidence="1 2">
    <name type="scientific">Candidatus Electrothrix aarhusensis</name>
    <dbReference type="NCBI Taxonomy" id="1859131"/>
    <lineage>
        <taxon>Bacteria</taxon>
        <taxon>Pseudomonadati</taxon>
        <taxon>Thermodesulfobacteriota</taxon>
        <taxon>Desulfobulbia</taxon>
        <taxon>Desulfobulbales</taxon>
        <taxon>Desulfobulbaceae</taxon>
        <taxon>Candidatus Electrothrix</taxon>
    </lineage>
</organism>
<gene>
    <name evidence="1" type="ORF">H206_05555</name>
</gene>
<sequence>MPSPPGAGPRRQTAHHMLGKLADVKGLHEPVATLLDLFFLSPTGRSGEEGSEQAIAELGVMGQPDMIKHVHMSPEEQVLKSPADSH</sequence>
<name>A0A3S3QHV2_9BACT</name>
<reference evidence="1 2" key="1">
    <citation type="submission" date="2017-01" db="EMBL/GenBank/DDBJ databases">
        <title>The cable genome- insights into the physiology and evolution of filamentous bacteria capable of sulfide oxidation via long distance electron transfer.</title>
        <authorList>
            <person name="Schreiber L."/>
            <person name="Bjerg J.T."/>
            <person name="Boggild A."/>
            <person name="Van De Vossenberg J."/>
            <person name="Meysman F."/>
            <person name="Nielsen L.P."/>
            <person name="Schramm A."/>
            <person name="Kjeldsen K.U."/>
        </authorList>
    </citation>
    <scope>NUCLEOTIDE SEQUENCE [LARGE SCALE GENOMIC DNA]</scope>
    <source>
        <strain evidence="1">MCF</strain>
    </source>
</reference>
<dbReference type="AlphaFoldDB" id="A0A3S3QHV2"/>
<dbReference type="Proteomes" id="UP000287853">
    <property type="component" value="Unassembled WGS sequence"/>
</dbReference>